<gene>
    <name evidence="1" type="ORF">GCM10011394_21200</name>
</gene>
<keyword evidence="2" id="KW-1185">Reference proteome</keyword>
<evidence type="ECO:0000313" key="2">
    <source>
        <dbReference type="Proteomes" id="UP000599009"/>
    </source>
</evidence>
<dbReference type="SMART" id="SM00671">
    <property type="entry name" value="SEL1"/>
    <property type="match status" value="2"/>
</dbReference>
<evidence type="ECO:0000313" key="1">
    <source>
        <dbReference type="EMBL" id="GGK11717.1"/>
    </source>
</evidence>
<reference evidence="2" key="1">
    <citation type="journal article" date="2019" name="Int. J. Syst. Evol. Microbiol.">
        <title>The Global Catalogue of Microorganisms (GCM) 10K type strain sequencing project: providing services to taxonomists for standard genome sequencing and annotation.</title>
        <authorList>
            <consortium name="The Broad Institute Genomics Platform"/>
            <consortium name="The Broad Institute Genome Sequencing Center for Infectious Disease"/>
            <person name="Wu L."/>
            <person name="Ma J."/>
        </authorList>
    </citation>
    <scope>NUCLEOTIDE SEQUENCE [LARGE SCALE GENOMIC DNA]</scope>
    <source>
        <strain evidence="2">CGMCC 1.8985</strain>
    </source>
</reference>
<comment type="caution">
    <text evidence="1">The sequence shown here is derived from an EMBL/GenBank/DDBJ whole genome shotgun (WGS) entry which is preliminary data.</text>
</comment>
<proteinExistence type="predicted"/>
<evidence type="ECO:0008006" key="3">
    <source>
        <dbReference type="Google" id="ProtNLM"/>
    </source>
</evidence>
<accession>A0ABQ2EGJ1</accession>
<dbReference type="Gene3D" id="1.25.40.10">
    <property type="entry name" value="Tetratricopeptide repeat domain"/>
    <property type="match status" value="1"/>
</dbReference>
<sequence length="197" mass="21457">MISPKVESESYQRAIQMLRKGSVDLAVRKLEGLSADGDGHADAILGAIFEFGKGDIKPDARRALSYYERSVRLSASLQGWMGVGRIRLLGNDELRNYQTALGAFVRAAESADYPQAWLSVAEMKMRGLGTPVDLDEAERSFRHAVELGNILGYTGLAAVAFRQGKLLSSLLFRFKAISKAVAAVAKHKGGGDALQRW</sequence>
<dbReference type="EMBL" id="BMME01000001">
    <property type="protein sequence ID" value="GGK11717.1"/>
    <property type="molecule type" value="Genomic_DNA"/>
</dbReference>
<dbReference type="SUPFAM" id="SSF81901">
    <property type="entry name" value="HCP-like"/>
    <property type="match status" value="1"/>
</dbReference>
<dbReference type="InterPro" id="IPR006597">
    <property type="entry name" value="Sel1-like"/>
</dbReference>
<dbReference type="RefSeq" id="WP_132986552.1">
    <property type="nucleotide sequence ID" value="NZ_BMME01000001.1"/>
</dbReference>
<name>A0ABQ2EGJ1_9GAMM</name>
<dbReference type="Proteomes" id="UP000599009">
    <property type="component" value="Unassembled WGS sequence"/>
</dbReference>
<dbReference type="InterPro" id="IPR011990">
    <property type="entry name" value="TPR-like_helical_dom_sf"/>
</dbReference>
<organism evidence="1 2">
    <name type="scientific">Luteimonas terricola</name>
    <dbReference type="NCBI Taxonomy" id="645597"/>
    <lineage>
        <taxon>Bacteria</taxon>
        <taxon>Pseudomonadati</taxon>
        <taxon>Pseudomonadota</taxon>
        <taxon>Gammaproteobacteria</taxon>
        <taxon>Lysobacterales</taxon>
        <taxon>Lysobacteraceae</taxon>
        <taxon>Luteimonas</taxon>
    </lineage>
</organism>
<protein>
    <recommendedName>
        <fullName evidence="3">Sel1 repeat family protein</fullName>
    </recommendedName>
</protein>